<dbReference type="PANTHER" id="PTHR48094:SF12">
    <property type="entry name" value="PARKINSON DISEASE PROTEIN 7 HOMOLOG"/>
    <property type="match status" value="1"/>
</dbReference>
<evidence type="ECO:0000313" key="2">
    <source>
        <dbReference type="EMBL" id="TGN92236.1"/>
    </source>
</evidence>
<dbReference type="Proteomes" id="UP000297986">
    <property type="component" value="Unassembled WGS sequence"/>
</dbReference>
<dbReference type="InterPro" id="IPR050325">
    <property type="entry name" value="Prot/Nucl_acid_deglycase"/>
</dbReference>
<dbReference type="EMBL" id="SRRP01000001">
    <property type="protein sequence ID" value="TGN92236.1"/>
    <property type="molecule type" value="Genomic_DNA"/>
</dbReference>
<dbReference type="InterPro" id="IPR029062">
    <property type="entry name" value="Class_I_gatase-like"/>
</dbReference>
<keyword evidence="3" id="KW-1185">Reference proteome</keyword>
<dbReference type="RefSeq" id="WP_135782546.1">
    <property type="nucleotide sequence ID" value="NZ_MRXY01000007.1"/>
</dbReference>
<gene>
    <name evidence="2" type="ORF">E5S68_04665</name>
</gene>
<dbReference type="InterPro" id="IPR006287">
    <property type="entry name" value="DJ-1"/>
</dbReference>
<protein>
    <submittedName>
        <fullName evidence="2">DJ-1/PfpI family protein</fullName>
    </submittedName>
</protein>
<feature type="domain" description="DJ-1/PfpI" evidence="1">
    <location>
        <begin position="3"/>
        <end position="161"/>
    </location>
</feature>
<dbReference type="Gene3D" id="3.40.50.880">
    <property type="match status" value="1"/>
</dbReference>
<comment type="caution">
    <text evidence="2">The sequence shown here is derived from an EMBL/GenBank/DDBJ whole genome shotgun (WGS) entry which is preliminary data.</text>
</comment>
<proteinExistence type="predicted"/>
<organism evidence="2 3">
    <name type="scientific">Streptococcus rubneri</name>
    <dbReference type="NCBI Taxonomy" id="1234680"/>
    <lineage>
        <taxon>Bacteria</taxon>
        <taxon>Bacillati</taxon>
        <taxon>Bacillota</taxon>
        <taxon>Bacilli</taxon>
        <taxon>Lactobacillales</taxon>
        <taxon>Streptococcaceae</taxon>
        <taxon>Streptococcus</taxon>
    </lineage>
</organism>
<name>A0A4Z1DW83_9STRE</name>
<sequence>MVKVAVLLADGFEEIEALTVVDVLRRAEIDCQMIGFGQEVIGSHGITVKSDQVWSGSLADFDGIVLPGGMPGAANLRDHDGLIQELKEARIEGKILAAICAAPIVFDQAGLLEGKNFTCYDGFEQEIGNGHYLKKAVVQDGRILTSRGPATALAFAYALVNQFGGDASKLREGMLYQDVFGMEAP</sequence>
<reference evidence="2 3" key="1">
    <citation type="submission" date="2019-04" db="EMBL/GenBank/DDBJ databases">
        <title>Genome sequencing of Streptococcus rubneri DSM 26920(T).</title>
        <authorList>
            <person name="Kook J.-K."/>
            <person name="Park S.-N."/>
            <person name="Lim Y.K."/>
        </authorList>
    </citation>
    <scope>NUCLEOTIDE SEQUENCE [LARGE SCALE GENOMIC DNA]</scope>
    <source>
        <strain evidence="2 3">DSM 26920</strain>
    </source>
</reference>
<dbReference type="OrthoDB" id="9800516at2"/>
<dbReference type="AlphaFoldDB" id="A0A4Z1DW83"/>
<dbReference type="CDD" id="cd03135">
    <property type="entry name" value="GATase1_DJ-1"/>
    <property type="match status" value="1"/>
</dbReference>
<evidence type="ECO:0000259" key="1">
    <source>
        <dbReference type="Pfam" id="PF01965"/>
    </source>
</evidence>
<dbReference type="SUPFAM" id="SSF52317">
    <property type="entry name" value="Class I glutamine amidotransferase-like"/>
    <property type="match status" value="1"/>
</dbReference>
<dbReference type="PANTHER" id="PTHR48094">
    <property type="entry name" value="PROTEIN/NUCLEIC ACID DEGLYCASE DJ-1-RELATED"/>
    <property type="match status" value="1"/>
</dbReference>
<dbReference type="NCBIfam" id="TIGR01383">
    <property type="entry name" value="not_thiJ"/>
    <property type="match status" value="1"/>
</dbReference>
<dbReference type="InterPro" id="IPR002818">
    <property type="entry name" value="DJ-1/PfpI"/>
</dbReference>
<evidence type="ECO:0000313" key="3">
    <source>
        <dbReference type="Proteomes" id="UP000297986"/>
    </source>
</evidence>
<dbReference type="GO" id="GO:0005737">
    <property type="term" value="C:cytoplasm"/>
    <property type="evidence" value="ECO:0007669"/>
    <property type="project" value="TreeGrafter"/>
</dbReference>
<accession>A0A4Z1DW83</accession>
<dbReference type="Pfam" id="PF01965">
    <property type="entry name" value="DJ-1_PfpI"/>
    <property type="match status" value="1"/>
</dbReference>